<dbReference type="Pfam" id="PF07143">
    <property type="entry name" value="CrtC"/>
    <property type="match status" value="1"/>
</dbReference>
<evidence type="ECO:0000256" key="1">
    <source>
        <dbReference type="SAM" id="SignalP"/>
    </source>
</evidence>
<protein>
    <submittedName>
        <fullName evidence="3">Iron ABC transporter permease</fullName>
    </submittedName>
</protein>
<dbReference type="PROSITE" id="PS51257">
    <property type="entry name" value="PROKAR_LIPOPROTEIN"/>
    <property type="match status" value="1"/>
</dbReference>
<gene>
    <name evidence="3" type="ORF">IC617_13630</name>
</gene>
<dbReference type="Proteomes" id="UP000638014">
    <property type="component" value="Unassembled WGS sequence"/>
</dbReference>
<comment type="caution">
    <text evidence="3">The sequence shown here is derived from an EMBL/GenBank/DDBJ whole genome shotgun (WGS) entry which is preliminary data.</text>
</comment>
<dbReference type="Pfam" id="PF17186">
    <property type="entry name" value="Lipocalin_9"/>
    <property type="match status" value="1"/>
</dbReference>
<feature type="chain" id="PRO_5035145344" evidence="1">
    <location>
        <begin position="21"/>
        <end position="370"/>
    </location>
</feature>
<proteinExistence type="predicted"/>
<keyword evidence="1" id="KW-0732">Signal</keyword>
<dbReference type="EMBL" id="JACXAF010000018">
    <property type="protein sequence ID" value="MBD1390477.1"/>
    <property type="molecule type" value="Genomic_DNA"/>
</dbReference>
<feature type="domain" description="AttH" evidence="2">
    <location>
        <begin position="70"/>
        <end position="238"/>
    </location>
</feature>
<dbReference type="InterPro" id="IPR010791">
    <property type="entry name" value="AttH_dom"/>
</dbReference>
<dbReference type="AlphaFoldDB" id="A0A8J6QLL8"/>
<organism evidence="3 4">
    <name type="scientific">Neiella litorisoli</name>
    <dbReference type="NCBI Taxonomy" id="2771431"/>
    <lineage>
        <taxon>Bacteria</taxon>
        <taxon>Pseudomonadati</taxon>
        <taxon>Pseudomonadota</taxon>
        <taxon>Gammaproteobacteria</taxon>
        <taxon>Alteromonadales</taxon>
        <taxon>Echinimonadaceae</taxon>
        <taxon>Neiella</taxon>
    </lineage>
</organism>
<dbReference type="PANTHER" id="PTHR38591">
    <property type="entry name" value="HYDROLASE"/>
    <property type="match status" value="1"/>
</dbReference>
<dbReference type="PANTHER" id="PTHR38591:SF1">
    <property type="entry name" value="BLL1000 PROTEIN"/>
    <property type="match status" value="1"/>
</dbReference>
<dbReference type="Gene3D" id="2.40.370.10">
    <property type="entry name" value="AttH-like domain"/>
    <property type="match status" value="2"/>
</dbReference>
<keyword evidence="4" id="KW-1185">Reference proteome</keyword>
<evidence type="ECO:0000313" key="4">
    <source>
        <dbReference type="Proteomes" id="UP000638014"/>
    </source>
</evidence>
<sequence>MMRQKSLMAAALALSISACQPPTSDSPPTEPSDDNYQQLLAGQFGDYQQANANRLLRFPEDHGAHPDFRMEWWYVTANLEDQLGNWYGVQWTLFRSGLDGPKSLGDQRQVYMAHAALSWPGGHHAMQKYARAGTGQAGVQNPPFHAWLDHWQLRSTNKQSWLPLAMTAADDQFSFDLVLDSDKPLVLQGQQGFSVKNTQGSGSYYYSHPYLEVSGKLNIDGQSIAVSGSAWLDREWSSQFLLPSQQGWDWLALHLDDGDKVMIYQLRGQQLNSADTVKWLSWFDSAGNRKVLTRDFELSALEYATVAQRQIPQRWLIRYGKELTLEATAKQANQWMDLDYPYWEGPVDISGSHAGVGYLEMTGYPLGSTD</sequence>
<dbReference type="SUPFAM" id="SSF159245">
    <property type="entry name" value="AttH-like"/>
    <property type="match status" value="1"/>
</dbReference>
<accession>A0A8J6QLL8</accession>
<dbReference type="RefSeq" id="WP_191145543.1">
    <property type="nucleotide sequence ID" value="NZ_JACXAF010000018.1"/>
</dbReference>
<feature type="signal peptide" evidence="1">
    <location>
        <begin position="1"/>
        <end position="20"/>
    </location>
</feature>
<reference evidence="3" key="1">
    <citation type="submission" date="2020-09" db="EMBL/GenBank/DDBJ databases">
        <title>A novel bacterium of genus Neiella, isolated from South China Sea.</title>
        <authorList>
            <person name="Huang H."/>
            <person name="Mo K."/>
            <person name="Hu Y."/>
        </authorList>
    </citation>
    <scope>NUCLEOTIDE SEQUENCE</scope>
    <source>
        <strain evidence="3">HB171785</strain>
    </source>
</reference>
<name>A0A8J6QLL8_9GAMM</name>
<evidence type="ECO:0000259" key="2">
    <source>
        <dbReference type="Pfam" id="PF07143"/>
    </source>
</evidence>
<dbReference type="InterPro" id="IPR023374">
    <property type="entry name" value="AttH-like_dom_sf"/>
</dbReference>
<evidence type="ECO:0000313" key="3">
    <source>
        <dbReference type="EMBL" id="MBD1390477.1"/>
    </source>
</evidence>